<keyword evidence="3" id="KW-1185">Reference proteome</keyword>
<dbReference type="GeneID" id="42005126"/>
<dbReference type="InterPro" id="IPR009880">
    <property type="entry name" value="Glyoxal_oxidase_N"/>
</dbReference>
<evidence type="ECO:0000313" key="3">
    <source>
        <dbReference type="Proteomes" id="UP000319731"/>
    </source>
</evidence>
<dbReference type="Gene3D" id="2.130.10.80">
    <property type="entry name" value="Galactose oxidase/kelch, beta-propeller"/>
    <property type="match status" value="1"/>
</dbReference>
<feature type="domain" description="Glyoxal oxidase N-terminal" evidence="1">
    <location>
        <begin position="161"/>
        <end position="449"/>
    </location>
</feature>
<comment type="caution">
    <text evidence="2">The sequence shown here is derived from an EMBL/GenBank/DDBJ whole genome shotgun (WGS) entry which is preliminary data.</text>
</comment>
<dbReference type="SUPFAM" id="SSF50965">
    <property type="entry name" value="Galactose oxidase, central domain"/>
    <property type="match status" value="1"/>
</dbReference>
<sequence>MIPPFHLESHAQNKLAIITCGIILRLSFVNSDPSTTGEWNIVASTGVVGIHTAILPGSADDAPLLLFWERFHGLHDPSLYPPNPNTFLPSIGQSELSTQMTWNPQNPTASNWVAKHVKFSPFCGGSYLIIILVQSHAMTSNSESIGHAQMADGSIFVAGGDGDNVANNYIADGRKAVRTYSSTTGWVDIGELTSTRWYPTASILPDGRLIIVGGLLESYIPTDPTRNNPSYEIWPADGRGSVPLQVLRPGYPNNTYSVVMVLPSQRVFIFSAAHSMTMKVGTWEAIINLPDLIHADLYPSHSFPYLSPSVLLPLREANNFKAEVMICGGTRLDNQASSLGSRIAPDDENAQWFDENMPGGRVMGDGVLLPDGNVVFVNGAQTGSADGPAGFSKARNPQYAAHLYSPVSRQWTLLLPDGRILTAGSDQQNYDGSAAQPFEYRTEVFSPPYLFSSSPRPIISCIPPNIRYNDIITISTPSAITIDLVSAIRQSLTRRIWIKDLLSWILLSVIMMVYV</sequence>
<dbReference type="Proteomes" id="UP000319731">
    <property type="component" value="Unassembled WGS sequence"/>
</dbReference>
<proteinExistence type="predicted"/>
<dbReference type="PANTHER" id="PTHR32208">
    <property type="entry name" value="SECRETED PROTEIN-RELATED"/>
    <property type="match status" value="1"/>
</dbReference>
<dbReference type="PANTHER" id="PTHR32208:SF21">
    <property type="entry name" value="LOW QUALITY PROTEIN: ALDEHYDE OXIDASE GLOX-LIKE"/>
    <property type="match status" value="1"/>
</dbReference>
<evidence type="ECO:0000259" key="1">
    <source>
        <dbReference type="Pfam" id="PF07250"/>
    </source>
</evidence>
<dbReference type="STRING" id="1806994.A0A507BUA8"/>
<reference evidence="2 3" key="1">
    <citation type="journal article" date="2019" name="Sci. Rep.">
        <title>Comparative genomics of chytrid fungi reveal insights into the obligate biotrophic and pathogenic lifestyle of Synchytrium endobioticum.</title>
        <authorList>
            <person name="van de Vossenberg B.T.L.H."/>
            <person name="Warris S."/>
            <person name="Nguyen H.D.T."/>
            <person name="van Gent-Pelzer M.P.E."/>
            <person name="Joly D.L."/>
            <person name="van de Geest H.C."/>
            <person name="Bonants P.J.M."/>
            <person name="Smith D.S."/>
            <person name="Levesque C.A."/>
            <person name="van der Lee T.A.J."/>
        </authorList>
    </citation>
    <scope>NUCLEOTIDE SEQUENCE [LARGE SCALE GENOMIC DNA]</scope>
    <source>
        <strain evidence="2 3">JEL517</strain>
    </source>
</reference>
<evidence type="ECO:0000313" key="2">
    <source>
        <dbReference type="EMBL" id="TPX33080.1"/>
    </source>
</evidence>
<dbReference type="InterPro" id="IPR037293">
    <property type="entry name" value="Gal_Oxidase_central_sf"/>
</dbReference>
<dbReference type="Pfam" id="PF07250">
    <property type="entry name" value="Glyoxal_oxid_N"/>
    <property type="match status" value="1"/>
</dbReference>
<name>A0A507BUA8_9FUNG</name>
<dbReference type="EMBL" id="QEAO01000023">
    <property type="protein sequence ID" value="TPX33080.1"/>
    <property type="molecule type" value="Genomic_DNA"/>
</dbReference>
<dbReference type="RefSeq" id="XP_031024152.1">
    <property type="nucleotide sequence ID" value="XM_031169829.1"/>
</dbReference>
<dbReference type="OrthoDB" id="2019572at2759"/>
<organism evidence="2 3">
    <name type="scientific">Synchytrium microbalum</name>
    <dbReference type="NCBI Taxonomy" id="1806994"/>
    <lineage>
        <taxon>Eukaryota</taxon>
        <taxon>Fungi</taxon>
        <taxon>Fungi incertae sedis</taxon>
        <taxon>Chytridiomycota</taxon>
        <taxon>Chytridiomycota incertae sedis</taxon>
        <taxon>Chytridiomycetes</taxon>
        <taxon>Synchytriales</taxon>
        <taxon>Synchytriaceae</taxon>
        <taxon>Synchytrium</taxon>
    </lineage>
</organism>
<dbReference type="InterPro" id="IPR011043">
    <property type="entry name" value="Gal_Oxase/kelch_b-propeller"/>
</dbReference>
<dbReference type="AlphaFoldDB" id="A0A507BUA8"/>
<gene>
    <name evidence="2" type="ORF">SmJEL517_g03901</name>
</gene>
<protein>
    <recommendedName>
        <fullName evidence="1">Glyoxal oxidase N-terminal domain-containing protein</fullName>
    </recommendedName>
</protein>
<accession>A0A507BUA8</accession>